<gene>
    <name evidence="2" type="ORF">EV691_15115</name>
</gene>
<feature type="compositionally biased region" description="Basic and acidic residues" evidence="1">
    <location>
        <begin position="317"/>
        <end position="327"/>
    </location>
</feature>
<dbReference type="EMBL" id="SMMU01000051">
    <property type="protein sequence ID" value="TCL18322.1"/>
    <property type="molecule type" value="Genomic_DNA"/>
</dbReference>
<feature type="compositionally biased region" description="Low complexity" evidence="1">
    <location>
        <begin position="291"/>
        <end position="308"/>
    </location>
</feature>
<comment type="caution">
    <text evidence="2">The sequence shown here is derived from an EMBL/GenBank/DDBJ whole genome shotgun (WGS) entry which is preliminary data.</text>
</comment>
<evidence type="ECO:0000256" key="1">
    <source>
        <dbReference type="SAM" id="MobiDB-lite"/>
    </source>
</evidence>
<dbReference type="Proteomes" id="UP000295169">
    <property type="component" value="Unassembled WGS sequence"/>
</dbReference>
<name>A0A4R1NZ03_9GAMM</name>
<dbReference type="GO" id="GO:0006259">
    <property type="term" value="P:DNA metabolic process"/>
    <property type="evidence" value="ECO:0007669"/>
    <property type="project" value="InterPro"/>
</dbReference>
<dbReference type="RefSeq" id="WP_131300944.1">
    <property type="nucleotide sequence ID" value="NZ_JBHLST010000098.1"/>
</dbReference>
<protein>
    <submittedName>
        <fullName evidence="2">Recombination protein RecT</fullName>
    </submittedName>
</protein>
<reference evidence="2 3" key="1">
    <citation type="submission" date="2019-03" db="EMBL/GenBank/DDBJ databases">
        <title>Genomic Encyclopedia of Type Strains, Phase IV (KMG-IV): sequencing the most valuable type-strain genomes for metagenomic binning, comparative biology and taxonomic classification.</title>
        <authorList>
            <person name="Goeker M."/>
        </authorList>
    </citation>
    <scope>NUCLEOTIDE SEQUENCE [LARGE SCALE GENOMIC DNA]</scope>
    <source>
        <strain evidence="2 3">DSM 2286</strain>
    </source>
</reference>
<accession>A0A4R1NZ03</accession>
<proteinExistence type="predicted"/>
<dbReference type="GO" id="GO:0003677">
    <property type="term" value="F:DNA binding"/>
    <property type="evidence" value="ECO:0007669"/>
    <property type="project" value="InterPro"/>
</dbReference>
<dbReference type="AlphaFoldDB" id="A0A4R1NZ03"/>
<organism evidence="2 3">
    <name type="scientific">Azotobacter chroococcum</name>
    <dbReference type="NCBI Taxonomy" id="353"/>
    <lineage>
        <taxon>Bacteria</taxon>
        <taxon>Pseudomonadati</taxon>
        <taxon>Pseudomonadota</taxon>
        <taxon>Gammaproteobacteria</taxon>
        <taxon>Pseudomonadales</taxon>
        <taxon>Pseudomonadaceae</taxon>
        <taxon>Azotobacter</taxon>
    </lineage>
</organism>
<evidence type="ECO:0000313" key="3">
    <source>
        <dbReference type="Proteomes" id="UP000295169"/>
    </source>
</evidence>
<dbReference type="InterPro" id="IPR018330">
    <property type="entry name" value="RecT_fam"/>
</dbReference>
<evidence type="ECO:0000313" key="2">
    <source>
        <dbReference type="EMBL" id="TCL18322.1"/>
    </source>
</evidence>
<feature type="compositionally biased region" description="Low complexity" evidence="1">
    <location>
        <begin position="266"/>
        <end position="281"/>
    </location>
</feature>
<feature type="region of interest" description="Disordered" evidence="1">
    <location>
        <begin position="254"/>
        <end position="327"/>
    </location>
</feature>
<sequence length="383" mass="42061">MSEVQKEFQNAVAIMVKLEDKFIELVKTSNTDVAFKNELLYASQAMMNNDYLCKVALSNSLSLRNAFSQVAACGLTLNPARGFAYLVPRDGQVILDVSYRGMIKAAVNDSAIKDCIVELVYANDEFVYRGKRQSPTHTFNPFDKKADRGEFVGAFVEALLPDGRVHVEAVTAEEIYAAREASELWRKKKKGPWVDFFAAMAKKSAIKIARKYWPQSGPKLDELIQYLNTNSGEGFASQDVPLAVVERVIGANDEVEPVEPLPTSNQEEAASEPSPAAQPAEVDPEPERADPPAAEPAADSAPAADPEPQAVEGEVMPAKEPEPKPVELPEKVVKKVAELVRRARDQGCWAAAKEYVSTWPEEARQYALQQLKAGEYLAASEGE</sequence>
<dbReference type="Pfam" id="PF03837">
    <property type="entry name" value="RecT"/>
    <property type="match status" value="1"/>
</dbReference>